<dbReference type="Pfam" id="PF01885">
    <property type="entry name" value="PTS_2-RNA"/>
    <property type="match status" value="1"/>
</dbReference>
<name>A0A9X6U525_BACTU</name>
<dbReference type="InterPro" id="IPR002745">
    <property type="entry name" value="Ptrans_KptA/Tpt1"/>
</dbReference>
<keyword evidence="2 5" id="KW-0808">Transferase</keyword>
<evidence type="ECO:0000256" key="3">
    <source>
        <dbReference type="ARBA" id="ARBA00023027"/>
    </source>
</evidence>
<dbReference type="InterPro" id="IPR042080">
    <property type="entry name" value="RNA_2'-PTrans_N"/>
</dbReference>
<sequence>MTNKNDKLSVFISLILRHKPDAINIELDEFGYANVGELIDGVNKSGRHIDFDILQQIVQQDKKDRYSFNEDKTLIRANQGHSIDVAVSLTEVIPPQYLYHGTATRFAESIMMHGINKMSRLHVHLSDNKETALQVGKRHGMPVFLTIDALKMYKDGYKFYLSKNNVFLTEFVPSEYIKVRR</sequence>
<evidence type="ECO:0000256" key="2">
    <source>
        <dbReference type="ARBA" id="ARBA00022679"/>
    </source>
</evidence>
<evidence type="ECO:0000256" key="4">
    <source>
        <dbReference type="ARBA" id="ARBA00025212"/>
    </source>
</evidence>
<dbReference type="InterPro" id="IPR022928">
    <property type="entry name" value="RNA_2'-PTrans_KptA"/>
</dbReference>
<dbReference type="InterPro" id="IPR042081">
    <property type="entry name" value="RNA_2'-PTrans_C"/>
</dbReference>
<dbReference type="Gene3D" id="3.20.170.30">
    <property type="match status" value="1"/>
</dbReference>
<dbReference type="GO" id="GO:0003950">
    <property type="term" value="F:NAD+ poly-ADP-ribosyltransferase activity"/>
    <property type="evidence" value="ECO:0007669"/>
    <property type="project" value="InterPro"/>
</dbReference>
<dbReference type="Proteomes" id="UP000220127">
    <property type="component" value="Unassembled WGS sequence"/>
</dbReference>
<dbReference type="GO" id="GO:0006388">
    <property type="term" value="P:tRNA splicing, via endonucleolytic cleavage and ligation"/>
    <property type="evidence" value="ECO:0007669"/>
    <property type="project" value="UniProtKB-UniRule"/>
</dbReference>
<reference evidence="6 7" key="1">
    <citation type="submission" date="2017-09" db="EMBL/GenBank/DDBJ databases">
        <title>Large-scale bioinformatics analysis of Bacillus genomes uncovers conserved roles of natural products in bacterial physiology.</title>
        <authorList>
            <consortium name="Agbiome Team Llc"/>
            <person name="Bleich R.M."/>
            <person name="Grubbs K.J."/>
            <person name="Santa Maria K.C."/>
            <person name="Allen S.E."/>
            <person name="Farag S."/>
            <person name="Shank E.A."/>
            <person name="Bowers A."/>
        </authorList>
    </citation>
    <scope>NUCLEOTIDE SEQUENCE [LARGE SCALE GENOMIC DNA]</scope>
    <source>
        <strain evidence="6 7">AFS094940</strain>
    </source>
</reference>
<dbReference type="AlphaFoldDB" id="A0A9X6U525"/>
<dbReference type="PANTHER" id="PTHR12684">
    <property type="entry name" value="PUTATIVE PHOSPHOTRANSFERASE"/>
    <property type="match status" value="1"/>
</dbReference>
<evidence type="ECO:0000313" key="7">
    <source>
        <dbReference type="Proteomes" id="UP000220127"/>
    </source>
</evidence>
<dbReference type="EC" id="2.7.1.-" evidence="5"/>
<dbReference type="EMBL" id="NVMD01000002">
    <property type="protein sequence ID" value="PED16395.1"/>
    <property type="molecule type" value="Genomic_DNA"/>
</dbReference>
<dbReference type="Gene3D" id="1.10.10.970">
    <property type="entry name" value="RNA 2'-phosphotransferase, Tpt1/KptA family, N-terminal domain"/>
    <property type="match status" value="1"/>
</dbReference>
<evidence type="ECO:0000256" key="1">
    <source>
        <dbReference type="ARBA" id="ARBA00009836"/>
    </source>
</evidence>
<comment type="function">
    <text evidence="4 5">Removes the 2'-phosphate from RNA via an intermediate in which the phosphate is ADP-ribosylated by NAD followed by a presumed transesterification to release the RNA and generate ADP-ribose 1''-2''-cyclic phosphate (APPR&gt;P). May function as an ADP-ribosylase.</text>
</comment>
<dbReference type="RefSeq" id="WP_097877021.1">
    <property type="nucleotide sequence ID" value="NZ_NVMD01000002.1"/>
</dbReference>
<gene>
    <name evidence="5" type="primary">kptA</name>
    <name evidence="6" type="ORF">CON01_00665</name>
</gene>
<comment type="similarity">
    <text evidence="1 5">Belongs to the KptA/TPT1 family.</text>
</comment>
<comment type="caution">
    <text evidence="6">The sequence shown here is derived from an EMBL/GenBank/DDBJ whole genome shotgun (WGS) entry which is preliminary data.</text>
</comment>
<dbReference type="GO" id="GO:0000215">
    <property type="term" value="F:tRNA 2'-phosphotransferase activity"/>
    <property type="evidence" value="ECO:0007669"/>
    <property type="project" value="TreeGrafter"/>
</dbReference>
<dbReference type="HAMAP" id="MF_00299">
    <property type="entry name" value="KptA"/>
    <property type="match status" value="1"/>
</dbReference>
<evidence type="ECO:0000313" key="6">
    <source>
        <dbReference type="EMBL" id="PED16395.1"/>
    </source>
</evidence>
<evidence type="ECO:0000256" key="5">
    <source>
        <dbReference type="HAMAP-Rule" id="MF_00299"/>
    </source>
</evidence>
<dbReference type="PANTHER" id="PTHR12684:SF2">
    <property type="entry name" value="TRNA 2'-PHOSPHOTRANSFERASE 1"/>
    <property type="match status" value="1"/>
</dbReference>
<dbReference type="SUPFAM" id="SSF56399">
    <property type="entry name" value="ADP-ribosylation"/>
    <property type="match status" value="1"/>
</dbReference>
<keyword evidence="3 5" id="KW-0520">NAD</keyword>
<accession>A0A9X6U525</accession>
<protein>
    <recommendedName>
        <fullName evidence="5">Probable RNA 2'-phosphotransferase</fullName>
        <ecNumber evidence="5">2.7.1.-</ecNumber>
    </recommendedName>
</protein>
<proteinExistence type="inferred from homology"/>
<organism evidence="6 7">
    <name type="scientific">Bacillus thuringiensis</name>
    <dbReference type="NCBI Taxonomy" id="1428"/>
    <lineage>
        <taxon>Bacteria</taxon>
        <taxon>Bacillati</taxon>
        <taxon>Bacillota</taxon>
        <taxon>Bacilli</taxon>
        <taxon>Bacillales</taxon>
        <taxon>Bacillaceae</taxon>
        <taxon>Bacillus</taxon>
        <taxon>Bacillus cereus group</taxon>
    </lineage>
</organism>